<comment type="similarity">
    <text evidence="2 5">Belongs to the RecX family.</text>
</comment>
<evidence type="ECO:0000313" key="9">
    <source>
        <dbReference type="Proteomes" id="UP000824136"/>
    </source>
</evidence>
<protein>
    <recommendedName>
        <fullName evidence="3 5">Regulatory protein RecX</fullName>
    </recommendedName>
</protein>
<dbReference type="GO" id="GO:0006282">
    <property type="term" value="P:regulation of DNA repair"/>
    <property type="evidence" value="ECO:0007669"/>
    <property type="project" value="UniProtKB-UniRule"/>
</dbReference>
<dbReference type="InterPro" id="IPR003783">
    <property type="entry name" value="Regulatory_RecX"/>
</dbReference>
<dbReference type="GO" id="GO:0005737">
    <property type="term" value="C:cytoplasm"/>
    <property type="evidence" value="ECO:0007669"/>
    <property type="project" value="UniProtKB-SubCell"/>
</dbReference>
<evidence type="ECO:0000256" key="4">
    <source>
        <dbReference type="ARBA" id="ARBA00022490"/>
    </source>
</evidence>
<evidence type="ECO:0000259" key="6">
    <source>
        <dbReference type="Pfam" id="PF02631"/>
    </source>
</evidence>
<reference evidence="8" key="1">
    <citation type="submission" date="2020-10" db="EMBL/GenBank/DDBJ databases">
        <authorList>
            <person name="Gilroy R."/>
        </authorList>
    </citation>
    <scope>NUCLEOTIDE SEQUENCE</scope>
    <source>
        <strain evidence="8">CHK33-4379</strain>
    </source>
</reference>
<dbReference type="EMBL" id="DVLL01000001">
    <property type="protein sequence ID" value="HIT58119.1"/>
    <property type="molecule type" value="Genomic_DNA"/>
</dbReference>
<evidence type="ECO:0000259" key="7">
    <source>
        <dbReference type="Pfam" id="PF21982"/>
    </source>
</evidence>
<evidence type="ECO:0000256" key="5">
    <source>
        <dbReference type="HAMAP-Rule" id="MF_01114"/>
    </source>
</evidence>
<dbReference type="PANTHER" id="PTHR33602">
    <property type="entry name" value="REGULATORY PROTEIN RECX FAMILY PROTEIN"/>
    <property type="match status" value="1"/>
</dbReference>
<evidence type="ECO:0000256" key="3">
    <source>
        <dbReference type="ARBA" id="ARBA00018111"/>
    </source>
</evidence>
<gene>
    <name evidence="5" type="primary">recX</name>
    <name evidence="8" type="ORF">IAC39_00110</name>
</gene>
<keyword evidence="4 5" id="KW-0963">Cytoplasm</keyword>
<organism evidence="8 9">
    <name type="scientific">Candidatus Faeciplasma pullistercoris</name>
    <dbReference type="NCBI Taxonomy" id="2840800"/>
    <lineage>
        <taxon>Bacteria</taxon>
        <taxon>Bacillati</taxon>
        <taxon>Bacillota</taxon>
        <taxon>Clostridia</taxon>
        <taxon>Eubacteriales</taxon>
        <taxon>Oscillospiraceae</taxon>
        <taxon>Oscillospiraceae incertae sedis</taxon>
        <taxon>Candidatus Faeciplasma</taxon>
    </lineage>
</organism>
<comment type="subcellular location">
    <subcellularLocation>
        <location evidence="1 5">Cytoplasm</location>
    </subcellularLocation>
</comment>
<dbReference type="Pfam" id="PF21982">
    <property type="entry name" value="RecX_HTH1"/>
    <property type="match status" value="1"/>
</dbReference>
<dbReference type="InterPro" id="IPR053926">
    <property type="entry name" value="RecX_HTH_1st"/>
</dbReference>
<feature type="domain" description="RecX first three-helical" evidence="7">
    <location>
        <begin position="60"/>
        <end position="98"/>
    </location>
</feature>
<dbReference type="InterPro" id="IPR036388">
    <property type="entry name" value="WH-like_DNA-bd_sf"/>
</dbReference>
<name>A0A9D1KIR0_9FIRM</name>
<comment type="caution">
    <text evidence="8">The sequence shown here is derived from an EMBL/GenBank/DDBJ whole genome shotgun (WGS) entry which is preliminary data.</text>
</comment>
<evidence type="ECO:0000256" key="1">
    <source>
        <dbReference type="ARBA" id="ARBA00004496"/>
    </source>
</evidence>
<dbReference type="AlphaFoldDB" id="A0A9D1KIR0"/>
<dbReference type="Proteomes" id="UP000824136">
    <property type="component" value="Unassembled WGS sequence"/>
</dbReference>
<dbReference type="InterPro" id="IPR053924">
    <property type="entry name" value="RecX_HTH_2nd"/>
</dbReference>
<evidence type="ECO:0000256" key="2">
    <source>
        <dbReference type="ARBA" id="ARBA00009695"/>
    </source>
</evidence>
<dbReference type="Gene3D" id="1.10.10.10">
    <property type="entry name" value="Winged helix-like DNA-binding domain superfamily/Winged helix DNA-binding domain"/>
    <property type="match status" value="2"/>
</dbReference>
<dbReference type="Pfam" id="PF02631">
    <property type="entry name" value="RecX_HTH2"/>
    <property type="match status" value="1"/>
</dbReference>
<sequence>MVTVLSVEPYKGKTVRITLSEGEPVFIDSGVAAEYGLLEGTELSYERVSEAITANTLRKAKERALYLLDSRDYSYVELYKKLEASYPEDICYEVVNRLCELGCIDDRRYAKHLAEQLCLAKKYGLYRAQEELKRRGIPRELIDEALAEYEEGSDCRILEVIEKKYPGCIGDEKGERRLRAGLLRLGYSYDEINSAIKRLTTE</sequence>
<comment type="function">
    <text evidence="5">Modulates RecA activity.</text>
</comment>
<evidence type="ECO:0000313" key="8">
    <source>
        <dbReference type="EMBL" id="HIT58119.1"/>
    </source>
</evidence>
<feature type="domain" description="RecX second three-helical" evidence="6">
    <location>
        <begin position="105"/>
        <end position="146"/>
    </location>
</feature>
<proteinExistence type="inferred from homology"/>
<reference evidence="8" key="2">
    <citation type="journal article" date="2021" name="PeerJ">
        <title>Extensive microbial diversity within the chicken gut microbiome revealed by metagenomics and culture.</title>
        <authorList>
            <person name="Gilroy R."/>
            <person name="Ravi A."/>
            <person name="Getino M."/>
            <person name="Pursley I."/>
            <person name="Horton D.L."/>
            <person name="Alikhan N.F."/>
            <person name="Baker D."/>
            <person name="Gharbi K."/>
            <person name="Hall N."/>
            <person name="Watson M."/>
            <person name="Adriaenssens E.M."/>
            <person name="Foster-Nyarko E."/>
            <person name="Jarju S."/>
            <person name="Secka A."/>
            <person name="Antonio M."/>
            <person name="Oren A."/>
            <person name="Chaudhuri R.R."/>
            <person name="La Ragione R."/>
            <person name="Hildebrand F."/>
            <person name="Pallen M.J."/>
        </authorList>
    </citation>
    <scope>NUCLEOTIDE SEQUENCE</scope>
    <source>
        <strain evidence="8">CHK33-4379</strain>
    </source>
</reference>
<dbReference type="PANTHER" id="PTHR33602:SF1">
    <property type="entry name" value="REGULATORY PROTEIN RECX FAMILY PROTEIN"/>
    <property type="match status" value="1"/>
</dbReference>
<accession>A0A9D1KIR0</accession>
<dbReference type="HAMAP" id="MF_01114">
    <property type="entry name" value="RecX"/>
    <property type="match status" value="1"/>
</dbReference>